<dbReference type="AlphaFoldDB" id="A0A316U5M3"/>
<dbReference type="STRING" id="1684307.A0A316U5M3"/>
<name>A0A316U5M3_9BASI</name>
<dbReference type="Pfam" id="PF18018">
    <property type="entry name" value="DNA_pol_D_N"/>
    <property type="match status" value="1"/>
</dbReference>
<feature type="compositionally biased region" description="Low complexity" evidence="3">
    <location>
        <begin position="494"/>
        <end position="517"/>
    </location>
</feature>
<dbReference type="Pfam" id="PF04042">
    <property type="entry name" value="DNA_pol_E_B"/>
    <property type="match status" value="1"/>
</dbReference>
<organism evidence="6 7">
    <name type="scientific">Pseudomicrostroma glucosiphilum</name>
    <dbReference type="NCBI Taxonomy" id="1684307"/>
    <lineage>
        <taxon>Eukaryota</taxon>
        <taxon>Fungi</taxon>
        <taxon>Dikarya</taxon>
        <taxon>Basidiomycota</taxon>
        <taxon>Ustilaginomycotina</taxon>
        <taxon>Exobasidiomycetes</taxon>
        <taxon>Microstromatales</taxon>
        <taxon>Microstromatales incertae sedis</taxon>
        <taxon>Pseudomicrostroma</taxon>
    </lineage>
</organism>
<dbReference type="Gene3D" id="3.60.21.50">
    <property type="match status" value="1"/>
</dbReference>
<evidence type="ECO:0000259" key="5">
    <source>
        <dbReference type="Pfam" id="PF18018"/>
    </source>
</evidence>
<protein>
    <submittedName>
        <fullName evidence="6">Uncharacterized protein</fullName>
    </submittedName>
</protein>
<dbReference type="InterPro" id="IPR024826">
    <property type="entry name" value="DNA_pol_delta/II_ssu"/>
</dbReference>
<feature type="compositionally biased region" description="Acidic residues" evidence="3">
    <location>
        <begin position="518"/>
        <end position="527"/>
    </location>
</feature>
<feature type="region of interest" description="Disordered" evidence="3">
    <location>
        <begin position="468"/>
        <end position="528"/>
    </location>
</feature>
<dbReference type="RefSeq" id="XP_025347696.1">
    <property type="nucleotide sequence ID" value="XM_025492458.1"/>
</dbReference>
<feature type="region of interest" description="Disordered" evidence="3">
    <location>
        <begin position="198"/>
        <end position="232"/>
    </location>
</feature>
<feature type="compositionally biased region" description="Basic and acidic residues" evidence="3">
    <location>
        <begin position="410"/>
        <end position="423"/>
    </location>
</feature>
<comment type="similarity">
    <text evidence="1">Belongs to the DNA polymerase delta/II small subunit family.</text>
</comment>
<keyword evidence="2" id="KW-0235">DNA replication</keyword>
<dbReference type="EMBL" id="KZ819327">
    <property type="protein sequence ID" value="PWN20536.1"/>
    <property type="molecule type" value="Genomic_DNA"/>
</dbReference>
<proteinExistence type="inferred from homology"/>
<feature type="compositionally biased region" description="Low complexity" evidence="3">
    <location>
        <begin position="341"/>
        <end position="352"/>
    </location>
</feature>
<dbReference type="GO" id="GO:0043625">
    <property type="term" value="C:delta DNA polymerase complex"/>
    <property type="evidence" value="ECO:0007669"/>
    <property type="project" value="TreeGrafter"/>
</dbReference>
<keyword evidence="7" id="KW-1185">Reference proteome</keyword>
<dbReference type="Gene3D" id="2.40.50.430">
    <property type="match status" value="1"/>
</dbReference>
<gene>
    <name evidence="6" type="ORF">BCV69DRAFT_282748</name>
</gene>
<reference evidence="6 7" key="1">
    <citation type="journal article" date="2018" name="Mol. Biol. Evol.">
        <title>Broad Genomic Sampling Reveals a Smut Pathogenic Ancestry of the Fungal Clade Ustilaginomycotina.</title>
        <authorList>
            <person name="Kijpornyongpan T."/>
            <person name="Mondo S.J."/>
            <person name="Barry K."/>
            <person name="Sandor L."/>
            <person name="Lee J."/>
            <person name="Lipzen A."/>
            <person name="Pangilinan J."/>
            <person name="LaButti K."/>
            <person name="Hainaut M."/>
            <person name="Henrissat B."/>
            <person name="Grigoriev I.V."/>
            <person name="Spatafora J.W."/>
            <person name="Aime M.C."/>
        </authorList>
    </citation>
    <scope>NUCLEOTIDE SEQUENCE [LARGE SCALE GENOMIC DNA]</scope>
    <source>
        <strain evidence="6 7">MCA 4718</strain>
    </source>
</reference>
<accession>A0A316U5M3</accession>
<feature type="compositionally biased region" description="Polar residues" evidence="3">
    <location>
        <begin position="323"/>
        <end position="339"/>
    </location>
</feature>
<feature type="region of interest" description="Disordered" evidence="3">
    <location>
        <begin position="399"/>
        <end position="423"/>
    </location>
</feature>
<dbReference type="PANTHER" id="PTHR10416:SF0">
    <property type="entry name" value="DNA POLYMERASE DELTA SUBUNIT 2"/>
    <property type="match status" value="1"/>
</dbReference>
<dbReference type="GO" id="GO:0003677">
    <property type="term" value="F:DNA binding"/>
    <property type="evidence" value="ECO:0007669"/>
    <property type="project" value="InterPro"/>
</dbReference>
<dbReference type="PANTHER" id="PTHR10416">
    <property type="entry name" value="DNA POLYMERASE DELTA SUBUNIT 2"/>
    <property type="match status" value="1"/>
</dbReference>
<dbReference type="InterPro" id="IPR007185">
    <property type="entry name" value="DNA_pol_a/d/e_bsu"/>
</dbReference>
<evidence type="ECO:0000256" key="2">
    <source>
        <dbReference type="ARBA" id="ARBA00022705"/>
    </source>
</evidence>
<feature type="domain" description="DNA polymerase delta subunit OB-fold" evidence="5">
    <location>
        <begin position="46"/>
        <end position="190"/>
    </location>
</feature>
<dbReference type="GO" id="GO:0006271">
    <property type="term" value="P:DNA strand elongation involved in DNA replication"/>
    <property type="evidence" value="ECO:0007669"/>
    <property type="project" value="TreeGrafter"/>
</dbReference>
<sequence>MADPSSSSSSSAYPVQVRQATSSLCTPPSLLAQFTSPLPSRLYSRQYAALYDFRLRKLRRGRLLAKAKAKWQDTEESTGGQGKPTYTERILEVKRGKVTYITGIVYTEMRLKPDVLQDLTREQYLPPLPPVSSYSDPTTDHIYLEDESGRLRLVGPILSDEAHRGSWITGTVGAFLGTEMETGEFQVQDVCWPGLPERQSGTKGLGASGAGKNKKVKLEEDESARGSRKGGEEDEYVVLLSGLDLGGSSAEGDEGAAAGQEDLGFASNEMRLSLLSEWIGGEIAPQGEDGKTTSRIAGVVIAGNLMAVQKADGSLFYAPDGTTASTGGDSKASLSNKSGKPTAASKASAALNPSPPSVLLSHLLPLSASLPIVLMPGATDPASAALPQQGIHRAVLQGAGRWSGSPDATSKSKDEAENGVKAPREVRGGIELYNNPSWVQFGSKKILATSGQNLDDIMKYIPVRARAEAAGEQPNGSASQDKMDLDSGEAAQEGEGAPSNSANGASRAAGAGESQQEMGEEEEEEDERLTAAGRLLEFGHVAPTAPDTLWCFPFTDRDPFILDTTPDVLVIGNQPNFATKIVHHHGHQGEGEKEATRVILLPRFSKTGEVALLNLRSGAVRRVKVGWAL</sequence>
<evidence type="ECO:0000256" key="3">
    <source>
        <dbReference type="SAM" id="MobiDB-lite"/>
    </source>
</evidence>
<evidence type="ECO:0000313" key="6">
    <source>
        <dbReference type="EMBL" id="PWN20536.1"/>
    </source>
</evidence>
<evidence type="ECO:0000313" key="7">
    <source>
        <dbReference type="Proteomes" id="UP000245942"/>
    </source>
</evidence>
<dbReference type="Proteomes" id="UP000245942">
    <property type="component" value="Unassembled WGS sequence"/>
</dbReference>
<evidence type="ECO:0000259" key="4">
    <source>
        <dbReference type="Pfam" id="PF04042"/>
    </source>
</evidence>
<evidence type="ECO:0000256" key="1">
    <source>
        <dbReference type="ARBA" id="ARBA00006035"/>
    </source>
</evidence>
<dbReference type="GeneID" id="37014192"/>
<feature type="domain" description="DNA polymerase alpha/delta/epsilon subunit B" evidence="4">
    <location>
        <begin position="263"/>
        <end position="579"/>
    </location>
</feature>
<feature type="region of interest" description="Disordered" evidence="3">
    <location>
        <begin position="323"/>
        <end position="352"/>
    </location>
</feature>
<dbReference type="OrthoDB" id="3763at2759"/>
<dbReference type="InterPro" id="IPR040663">
    <property type="entry name" value="DNA_pol_D_N"/>
</dbReference>